<sequence length="82" mass="9862">MEKEEPVTIRRRRYKLVRDIARKRFPGLKGVLVKRKDKEGDLVTITTTDEKASFRLYITEVIPIKNLLMMEQQSMGKRWRIR</sequence>
<evidence type="ECO:0000313" key="2">
    <source>
        <dbReference type="Proteomes" id="UP000501690"/>
    </source>
</evidence>
<keyword evidence="2" id="KW-1185">Reference proteome</keyword>
<gene>
    <name evidence="1" type="ORF">DEO72_LG7g2017</name>
</gene>
<accession>A0A4D6ML44</accession>
<reference evidence="1 2" key="1">
    <citation type="submission" date="2019-04" db="EMBL/GenBank/DDBJ databases">
        <title>An improved genome assembly and genetic linkage map for asparagus bean, Vigna unguiculata ssp. sesquipedialis.</title>
        <authorList>
            <person name="Xia Q."/>
            <person name="Zhang R."/>
            <person name="Dong Y."/>
        </authorList>
    </citation>
    <scope>NUCLEOTIDE SEQUENCE [LARGE SCALE GENOMIC DNA]</scope>
    <source>
        <tissue evidence="1">Leaf</tissue>
    </source>
</reference>
<dbReference type="EMBL" id="CP039351">
    <property type="protein sequence ID" value="QCE00727.1"/>
    <property type="molecule type" value="Genomic_DNA"/>
</dbReference>
<dbReference type="SUPFAM" id="SSF54277">
    <property type="entry name" value="CAD &amp; PB1 domains"/>
    <property type="match status" value="1"/>
</dbReference>
<name>A0A4D6ML44_VIGUN</name>
<evidence type="ECO:0000313" key="1">
    <source>
        <dbReference type="EMBL" id="QCE00727.1"/>
    </source>
</evidence>
<organism evidence="1 2">
    <name type="scientific">Vigna unguiculata</name>
    <name type="common">Cowpea</name>
    <dbReference type="NCBI Taxonomy" id="3917"/>
    <lineage>
        <taxon>Eukaryota</taxon>
        <taxon>Viridiplantae</taxon>
        <taxon>Streptophyta</taxon>
        <taxon>Embryophyta</taxon>
        <taxon>Tracheophyta</taxon>
        <taxon>Spermatophyta</taxon>
        <taxon>Magnoliopsida</taxon>
        <taxon>eudicotyledons</taxon>
        <taxon>Gunneridae</taxon>
        <taxon>Pentapetalae</taxon>
        <taxon>rosids</taxon>
        <taxon>fabids</taxon>
        <taxon>Fabales</taxon>
        <taxon>Fabaceae</taxon>
        <taxon>Papilionoideae</taxon>
        <taxon>50 kb inversion clade</taxon>
        <taxon>NPAAA clade</taxon>
        <taxon>indigoferoid/millettioid clade</taxon>
        <taxon>Phaseoleae</taxon>
        <taxon>Vigna</taxon>
    </lineage>
</organism>
<dbReference type="Proteomes" id="UP000501690">
    <property type="component" value="Linkage Group LG7"/>
</dbReference>
<proteinExistence type="predicted"/>
<dbReference type="InterPro" id="IPR044517">
    <property type="entry name" value="PHOX1-4"/>
</dbReference>
<dbReference type="PANTHER" id="PTHR46183:SF4">
    <property type="entry name" value="PROTEIN PHOX4"/>
    <property type="match status" value="1"/>
</dbReference>
<dbReference type="PANTHER" id="PTHR46183">
    <property type="entry name" value="PROTEIN CLMP1"/>
    <property type="match status" value="1"/>
</dbReference>
<protein>
    <submittedName>
        <fullName evidence="1">Uncharacterized protein</fullName>
    </submittedName>
</protein>
<dbReference type="AlphaFoldDB" id="A0A4D6ML44"/>